<dbReference type="InterPro" id="IPR019756">
    <property type="entry name" value="Pept_S26A_signal_pept_1_Ser-AS"/>
</dbReference>
<feature type="domain" description="Peptidase S24/S26A/S26B/S26C" evidence="3">
    <location>
        <begin position="17"/>
        <end position="87"/>
    </location>
</feature>
<dbReference type="PROSITE" id="PS00501">
    <property type="entry name" value="SPASE_I_1"/>
    <property type="match status" value="1"/>
</dbReference>
<evidence type="ECO:0000313" key="4">
    <source>
        <dbReference type="EMBL" id="MEX0429478.1"/>
    </source>
</evidence>
<proteinExistence type="predicted"/>
<protein>
    <submittedName>
        <fullName evidence="4">S24/S26 family peptidase</fullName>
    </submittedName>
</protein>
<dbReference type="Gene3D" id="2.10.109.10">
    <property type="entry name" value="Umud Fragment, subunit A"/>
    <property type="match status" value="1"/>
</dbReference>
<dbReference type="RefSeq" id="WP_367995445.1">
    <property type="nucleotide sequence ID" value="NZ_JBFPJR010000045.1"/>
</dbReference>
<dbReference type="Pfam" id="PF00717">
    <property type="entry name" value="Peptidase_S24"/>
    <property type="match status" value="1"/>
</dbReference>
<reference evidence="4 5" key="1">
    <citation type="submission" date="2024-07" db="EMBL/GenBank/DDBJ databases">
        <authorList>
            <person name="Lee S."/>
            <person name="Kang M."/>
        </authorList>
    </citation>
    <scope>NUCLEOTIDE SEQUENCE [LARGE SCALE GENOMIC DNA]</scope>
    <source>
        <strain evidence="4 5">DS6</strain>
    </source>
</reference>
<evidence type="ECO:0000256" key="2">
    <source>
        <dbReference type="ARBA" id="ARBA00022801"/>
    </source>
</evidence>
<keyword evidence="1" id="KW-0645">Protease</keyword>
<comment type="caution">
    <text evidence="4">The sequence shown here is derived from an EMBL/GenBank/DDBJ whole genome shotgun (WGS) entry which is preliminary data.</text>
</comment>
<dbReference type="InterPro" id="IPR036286">
    <property type="entry name" value="LexA/Signal_pep-like_sf"/>
</dbReference>
<dbReference type="Proteomes" id="UP001556631">
    <property type="component" value="Unassembled WGS sequence"/>
</dbReference>
<evidence type="ECO:0000313" key="5">
    <source>
        <dbReference type="Proteomes" id="UP001556631"/>
    </source>
</evidence>
<dbReference type="EMBL" id="JBFPJR010000045">
    <property type="protein sequence ID" value="MEX0429478.1"/>
    <property type="molecule type" value="Genomic_DNA"/>
</dbReference>
<evidence type="ECO:0000256" key="1">
    <source>
        <dbReference type="ARBA" id="ARBA00022670"/>
    </source>
</evidence>
<gene>
    <name evidence="4" type="ORF">AB3X52_17815</name>
</gene>
<keyword evidence="5" id="KW-1185">Reference proteome</keyword>
<organism evidence="4 5">
    <name type="scientific">Nocardioides eburneus</name>
    <dbReference type="NCBI Taxonomy" id="3231482"/>
    <lineage>
        <taxon>Bacteria</taxon>
        <taxon>Bacillati</taxon>
        <taxon>Actinomycetota</taxon>
        <taxon>Actinomycetes</taxon>
        <taxon>Propionibacteriales</taxon>
        <taxon>Nocardioidaceae</taxon>
        <taxon>Nocardioides</taxon>
    </lineage>
</organism>
<dbReference type="InterPro" id="IPR015927">
    <property type="entry name" value="Peptidase_S24_S26A/B/C"/>
</dbReference>
<sequence>MSLRSPRVPRRISAHAPFGLARVVGASMEPTLHAGDALLVSYWRTPSPGSLVVARFPDGAVVVKRAVERRTTRTGGLGWWLLSDNPAAGVDSRHRGVIADADVRAVVLGRLWPHPASAGKTGRRPRRSWRRLLVSAMSRRRGL</sequence>
<name>A0ABV3T2U7_9ACTN</name>
<dbReference type="SUPFAM" id="SSF51306">
    <property type="entry name" value="LexA/Signal peptidase"/>
    <property type="match status" value="1"/>
</dbReference>
<dbReference type="CDD" id="cd06462">
    <property type="entry name" value="Peptidase_S24_S26"/>
    <property type="match status" value="1"/>
</dbReference>
<keyword evidence="2" id="KW-0378">Hydrolase</keyword>
<evidence type="ECO:0000259" key="3">
    <source>
        <dbReference type="Pfam" id="PF00717"/>
    </source>
</evidence>
<accession>A0ABV3T2U7</accession>